<evidence type="ECO:0000313" key="3">
    <source>
        <dbReference type="Proteomes" id="UP000030671"/>
    </source>
</evidence>
<organism evidence="2 3">
    <name type="scientific">Heterobasidion irregulare (strain TC 32-1)</name>
    <dbReference type="NCBI Taxonomy" id="747525"/>
    <lineage>
        <taxon>Eukaryota</taxon>
        <taxon>Fungi</taxon>
        <taxon>Dikarya</taxon>
        <taxon>Basidiomycota</taxon>
        <taxon>Agaricomycotina</taxon>
        <taxon>Agaricomycetes</taxon>
        <taxon>Russulales</taxon>
        <taxon>Bondarzewiaceae</taxon>
        <taxon>Heterobasidion</taxon>
        <taxon>Heterobasidion annosum species complex</taxon>
    </lineage>
</organism>
<sequence>MAENPTAYYNRQNLRSAVHRAAPSPHPQSRNYMEAPPQRSKRFVNPPHADLGATQDECEARRGRRVLDVVRSRERAVEKARAIVASLQLSALSIYQGEPSSIASGFAKTPSTASKKPSQARRRSSAS</sequence>
<feature type="region of interest" description="Disordered" evidence="1">
    <location>
        <begin position="1"/>
        <end position="57"/>
    </location>
</feature>
<feature type="compositionally biased region" description="Polar residues" evidence="1">
    <location>
        <begin position="101"/>
        <end position="117"/>
    </location>
</feature>
<evidence type="ECO:0000256" key="1">
    <source>
        <dbReference type="SAM" id="MobiDB-lite"/>
    </source>
</evidence>
<dbReference type="InParanoid" id="W4KIF2"/>
<dbReference type="HOGENOM" id="CLU_1970839_0_0_1"/>
<dbReference type="KEGG" id="hir:HETIRDRAFT_100862"/>
<dbReference type="RefSeq" id="XP_009542341.1">
    <property type="nucleotide sequence ID" value="XM_009544046.1"/>
</dbReference>
<dbReference type="GeneID" id="20665716"/>
<gene>
    <name evidence="2" type="ORF">HETIRDRAFT_100862</name>
</gene>
<feature type="region of interest" description="Disordered" evidence="1">
    <location>
        <begin position="101"/>
        <end position="127"/>
    </location>
</feature>
<evidence type="ECO:0000313" key="2">
    <source>
        <dbReference type="EMBL" id="ETW85484.1"/>
    </source>
</evidence>
<feature type="compositionally biased region" description="Basic residues" evidence="1">
    <location>
        <begin position="118"/>
        <end position="127"/>
    </location>
</feature>
<dbReference type="Proteomes" id="UP000030671">
    <property type="component" value="Unassembled WGS sequence"/>
</dbReference>
<dbReference type="EMBL" id="KI925455">
    <property type="protein sequence ID" value="ETW85484.1"/>
    <property type="molecule type" value="Genomic_DNA"/>
</dbReference>
<proteinExistence type="predicted"/>
<dbReference type="AlphaFoldDB" id="W4KIF2"/>
<reference evidence="2 3" key="1">
    <citation type="journal article" date="2012" name="New Phytol.">
        <title>Insight into trade-off between wood decay and parasitism from the genome of a fungal forest pathogen.</title>
        <authorList>
            <person name="Olson A."/>
            <person name="Aerts A."/>
            <person name="Asiegbu F."/>
            <person name="Belbahri L."/>
            <person name="Bouzid O."/>
            <person name="Broberg A."/>
            <person name="Canback B."/>
            <person name="Coutinho P.M."/>
            <person name="Cullen D."/>
            <person name="Dalman K."/>
            <person name="Deflorio G."/>
            <person name="van Diepen L.T."/>
            <person name="Dunand C."/>
            <person name="Duplessis S."/>
            <person name="Durling M."/>
            <person name="Gonthier P."/>
            <person name="Grimwood J."/>
            <person name="Fossdal C.G."/>
            <person name="Hansson D."/>
            <person name="Henrissat B."/>
            <person name="Hietala A."/>
            <person name="Himmelstrand K."/>
            <person name="Hoffmeister D."/>
            <person name="Hogberg N."/>
            <person name="James T.Y."/>
            <person name="Karlsson M."/>
            <person name="Kohler A."/>
            <person name="Kues U."/>
            <person name="Lee Y.H."/>
            <person name="Lin Y.C."/>
            <person name="Lind M."/>
            <person name="Lindquist E."/>
            <person name="Lombard V."/>
            <person name="Lucas S."/>
            <person name="Lunden K."/>
            <person name="Morin E."/>
            <person name="Murat C."/>
            <person name="Park J."/>
            <person name="Raffaello T."/>
            <person name="Rouze P."/>
            <person name="Salamov A."/>
            <person name="Schmutz J."/>
            <person name="Solheim H."/>
            <person name="Stahlberg J."/>
            <person name="Velez H."/>
            <person name="de Vries R.P."/>
            <person name="Wiebenga A."/>
            <person name="Woodward S."/>
            <person name="Yakovlev I."/>
            <person name="Garbelotto M."/>
            <person name="Martin F."/>
            <person name="Grigoriev I.V."/>
            <person name="Stenlid J."/>
        </authorList>
    </citation>
    <scope>NUCLEOTIDE SEQUENCE [LARGE SCALE GENOMIC DNA]</scope>
    <source>
        <strain evidence="2 3">TC 32-1</strain>
    </source>
</reference>
<name>W4KIF2_HETIT</name>
<accession>W4KIF2</accession>
<keyword evidence="3" id="KW-1185">Reference proteome</keyword>
<protein>
    <submittedName>
        <fullName evidence="2">Uncharacterized protein</fullName>
    </submittedName>
</protein>